<reference evidence="2 3" key="1">
    <citation type="journal article" date="2019" name="Nat. Ecol. Evol.">
        <title>Megaphylogeny resolves global patterns of mushroom evolution.</title>
        <authorList>
            <person name="Varga T."/>
            <person name="Krizsan K."/>
            <person name="Foldi C."/>
            <person name="Dima B."/>
            <person name="Sanchez-Garcia M."/>
            <person name="Sanchez-Ramirez S."/>
            <person name="Szollosi G.J."/>
            <person name="Szarkandi J.G."/>
            <person name="Papp V."/>
            <person name="Albert L."/>
            <person name="Andreopoulos W."/>
            <person name="Angelini C."/>
            <person name="Antonin V."/>
            <person name="Barry K.W."/>
            <person name="Bougher N.L."/>
            <person name="Buchanan P."/>
            <person name="Buyck B."/>
            <person name="Bense V."/>
            <person name="Catcheside P."/>
            <person name="Chovatia M."/>
            <person name="Cooper J."/>
            <person name="Damon W."/>
            <person name="Desjardin D."/>
            <person name="Finy P."/>
            <person name="Geml J."/>
            <person name="Haridas S."/>
            <person name="Hughes K."/>
            <person name="Justo A."/>
            <person name="Karasinski D."/>
            <person name="Kautmanova I."/>
            <person name="Kiss B."/>
            <person name="Kocsube S."/>
            <person name="Kotiranta H."/>
            <person name="LaButti K.M."/>
            <person name="Lechner B.E."/>
            <person name="Liimatainen K."/>
            <person name="Lipzen A."/>
            <person name="Lukacs Z."/>
            <person name="Mihaltcheva S."/>
            <person name="Morgado L.N."/>
            <person name="Niskanen T."/>
            <person name="Noordeloos M.E."/>
            <person name="Ohm R.A."/>
            <person name="Ortiz-Santana B."/>
            <person name="Ovrebo C."/>
            <person name="Racz N."/>
            <person name="Riley R."/>
            <person name="Savchenko A."/>
            <person name="Shiryaev A."/>
            <person name="Soop K."/>
            <person name="Spirin V."/>
            <person name="Szebenyi C."/>
            <person name="Tomsovsky M."/>
            <person name="Tulloss R.E."/>
            <person name="Uehling J."/>
            <person name="Grigoriev I.V."/>
            <person name="Vagvolgyi C."/>
            <person name="Papp T."/>
            <person name="Martin F.M."/>
            <person name="Miettinen O."/>
            <person name="Hibbett D.S."/>
            <person name="Nagy L.G."/>
        </authorList>
    </citation>
    <scope>NUCLEOTIDE SEQUENCE [LARGE SCALE GENOMIC DNA]</scope>
    <source>
        <strain evidence="2 3">CBS 309.79</strain>
    </source>
</reference>
<keyword evidence="3" id="KW-1185">Reference proteome</keyword>
<evidence type="ECO:0000313" key="3">
    <source>
        <dbReference type="Proteomes" id="UP000305067"/>
    </source>
</evidence>
<organism evidence="2 3">
    <name type="scientific">Pterulicium gracile</name>
    <dbReference type="NCBI Taxonomy" id="1884261"/>
    <lineage>
        <taxon>Eukaryota</taxon>
        <taxon>Fungi</taxon>
        <taxon>Dikarya</taxon>
        <taxon>Basidiomycota</taxon>
        <taxon>Agaricomycotina</taxon>
        <taxon>Agaricomycetes</taxon>
        <taxon>Agaricomycetidae</taxon>
        <taxon>Agaricales</taxon>
        <taxon>Pleurotineae</taxon>
        <taxon>Pterulaceae</taxon>
        <taxon>Pterulicium</taxon>
    </lineage>
</organism>
<protein>
    <submittedName>
        <fullName evidence="2">Uncharacterized protein</fullName>
    </submittedName>
</protein>
<gene>
    <name evidence="2" type="ORF">BDV98DRAFT_571472</name>
</gene>
<keyword evidence="1" id="KW-1133">Transmembrane helix</keyword>
<proteinExistence type="predicted"/>
<dbReference type="Proteomes" id="UP000305067">
    <property type="component" value="Unassembled WGS sequence"/>
</dbReference>
<accession>A0A5C3QC95</accession>
<feature type="transmembrane region" description="Helical" evidence="1">
    <location>
        <begin position="29"/>
        <end position="57"/>
    </location>
</feature>
<sequence length="79" mass="8827">MTGVPVAVVSAIASENPGSMRLSNHVFSFLTMTIFKLAFCCFYACFYAASFVIAMFINPNFLKVHISARYSTRRARCMV</sequence>
<dbReference type="EMBL" id="ML178834">
    <property type="protein sequence ID" value="TFK99371.1"/>
    <property type="molecule type" value="Genomic_DNA"/>
</dbReference>
<keyword evidence="1" id="KW-0812">Transmembrane</keyword>
<evidence type="ECO:0000313" key="2">
    <source>
        <dbReference type="EMBL" id="TFK99371.1"/>
    </source>
</evidence>
<name>A0A5C3QC95_9AGAR</name>
<evidence type="ECO:0000256" key="1">
    <source>
        <dbReference type="SAM" id="Phobius"/>
    </source>
</evidence>
<dbReference type="AlphaFoldDB" id="A0A5C3QC95"/>
<feature type="non-terminal residue" evidence="2">
    <location>
        <position position="79"/>
    </location>
</feature>
<keyword evidence="1" id="KW-0472">Membrane</keyword>